<dbReference type="VEuPathDB" id="FungiDB:H257_00279"/>
<organism evidence="3 4">
    <name type="scientific">Aphanomyces astaci</name>
    <name type="common">Crayfish plague agent</name>
    <dbReference type="NCBI Taxonomy" id="112090"/>
    <lineage>
        <taxon>Eukaryota</taxon>
        <taxon>Sar</taxon>
        <taxon>Stramenopiles</taxon>
        <taxon>Oomycota</taxon>
        <taxon>Saprolegniomycetes</taxon>
        <taxon>Saprolegniales</taxon>
        <taxon>Verrucalvaceae</taxon>
        <taxon>Aphanomyces</taxon>
    </lineage>
</organism>
<feature type="coiled-coil region" evidence="1">
    <location>
        <begin position="15"/>
        <end position="46"/>
    </location>
</feature>
<comment type="caution">
    <text evidence="3">The sequence shown here is derived from an EMBL/GenBank/DDBJ whole genome shotgun (WGS) entry which is preliminary data.</text>
</comment>
<protein>
    <submittedName>
        <fullName evidence="3">Uncharacterized protein</fullName>
    </submittedName>
</protein>
<proteinExistence type="predicted"/>
<feature type="compositionally biased region" description="Low complexity" evidence="2">
    <location>
        <begin position="271"/>
        <end position="280"/>
    </location>
</feature>
<keyword evidence="1" id="KW-0175">Coiled coil</keyword>
<evidence type="ECO:0000256" key="2">
    <source>
        <dbReference type="SAM" id="MobiDB-lite"/>
    </source>
</evidence>
<evidence type="ECO:0000313" key="3">
    <source>
        <dbReference type="EMBL" id="KAF0775855.1"/>
    </source>
</evidence>
<accession>A0A6A5AZ27</accession>
<feature type="compositionally biased region" description="Low complexity" evidence="2">
    <location>
        <begin position="306"/>
        <end position="344"/>
    </location>
</feature>
<reference evidence="3 4" key="1">
    <citation type="submission" date="2019-06" db="EMBL/GenBank/DDBJ databases">
        <title>Genomics analysis of Aphanomyces spp. identifies a new class of oomycete effector associated with host adaptation.</title>
        <authorList>
            <person name="Gaulin E."/>
        </authorList>
    </citation>
    <scope>NUCLEOTIDE SEQUENCE [LARGE SCALE GENOMIC DNA]</scope>
    <source>
        <strain evidence="3 4">E</strain>
    </source>
</reference>
<dbReference type="Proteomes" id="UP000469452">
    <property type="component" value="Unassembled WGS sequence"/>
</dbReference>
<dbReference type="AlphaFoldDB" id="A0A6A5AZ27"/>
<evidence type="ECO:0000256" key="1">
    <source>
        <dbReference type="SAM" id="Coils"/>
    </source>
</evidence>
<sequence length="419" mass="44942">MGCGQSALKKEIQGLHALETKRAEEIAKLEDERRMLKYKMSVLEDMVMPRKTHSFRPPCVGSTAQLEVHEKVAAAAAAEERMKVMKWELVRQATPPTTPRQSLTWALNDKTTQKLAKMSSARVVSTIPPSKETTQSDTKLLATRAKANVDTPSPHSDPKVTITATTAIANHPKTLVASPIVIKPSTSTGQNESTTVAVVTKKPELIRLNTPRKVIDPSEVNESKDAFEAVKAITTSSSRRTKDSNAIERDNSNIGTRRHSSKSMIRGPSTALSPPSALLLHQDSHDERALSKPLTKPKSAAIQAPLTSAASSKPTLSPKSSRSSIINPSSRETSPTAAASKAPPGFVLAMPLSKGGPDDLPPRKHSKPSPPRPDSKRPDDEPDAEPATGVTAFALDDDDDDDCGTAVVCLDDDALGDLM</sequence>
<gene>
    <name evidence="3" type="ORF">AaE_000446</name>
</gene>
<dbReference type="EMBL" id="VJMI01000900">
    <property type="protein sequence ID" value="KAF0775855.1"/>
    <property type="molecule type" value="Genomic_DNA"/>
</dbReference>
<feature type="region of interest" description="Disordered" evidence="2">
    <location>
        <begin position="235"/>
        <end position="402"/>
    </location>
</feature>
<feature type="compositionally biased region" description="Basic and acidic residues" evidence="2">
    <location>
        <begin position="240"/>
        <end position="251"/>
    </location>
</feature>
<evidence type="ECO:0000313" key="4">
    <source>
        <dbReference type="Proteomes" id="UP000469452"/>
    </source>
</evidence>
<name>A0A6A5AZ27_APHAT</name>